<evidence type="ECO:0000256" key="1">
    <source>
        <dbReference type="SAM" id="MobiDB-lite"/>
    </source>
</evidence>
<feature type="compositionally biased region" description="Polar residues" evidence="1">
    <location>
        <begin position="78"/>
        <end position="89"/>
    </location>
</feature>
<name>A0A0D2F8I6_9EURO</name>
<reference evidence="2 3" key="1">
    <citation type="submission" date="2015-01" db="EMBL/GenBank/DDBJ databases">
        <title>The Genome Sequence of Exophiala xenobiotica CBS118157.</title>
        <authorList>
            <consortium name="The Broad Institute Genomics Platform"/>
            <person name="Cuomo C."/>
            <person name="de Hoog S."/>
            <person name="Gorbushina A."/>
            <person name="Stielow B."/>
            <person name="Teixiera M."/>
            <person name="Abouelleil A."/>
            <person name="Chapman S.B."/>
            <person name="Priest M."/>
            <person name="Young S.K."/>
            <person name="Wortman J."/>
            <person name="Nusbaum C."/>
            <person name="Birren B."/>
        </authorList>
    </citation>
    <scope>NUCLEOTIDE SEQUENCE [LARGE SCALE GENOMIC DNA]</scope>
    <source>
        <strain evidence="2 3">CBS 118157</strain>
    </source>
</reference>
<dbReference type="EMBL" id="KN847319">
    <property type="protein sequence ID" value="KIW56354.1"/>
    <property type="molecule type" value="Genomic_DNA"/>
</dbReference>
<dbReference type="Proteomes" id="UP000054342">
    <property type="component" value="Unassembled WGS sequence"/>
</dbReference>
<dbReference type="RefSeq" id="XP_013316938.1">
    <property type="nucleotide sequence ID" value="XM_013461484.1"/>
</dbReference>
<protein>
    <submittedName>
        <fullName evidence="2">Uncharacterized protein</fullName>
    </submittedName>
</protein>
<feature type="region of interest" description="Disordered" evidence="1">
    <location>
        <begin position="78"/>
        <end position="104"/>
    </location>
</feature>
<evidence type="ECO:0000313" key="3">
    <source>
        <dbReference type="Proteomes" id="UP000054342"/>
    </source>
</evidence>
<proteinExistence type="predicted"/>
<dbReference type="AlphaFoldDB" id="A0A0D2F8I6"/>
<gene>
    <name evidence="2" type="ORF">PV05_05019</name>
</gene>
<dbReference type="HOGENOM" id="CLU_2250200_0_0_1"/>
<evidence type="ECO:0000313" key="2">
    <source>
        <dbReference type="EMBL" id="KIW56354.1"/>
    </source>
</evidence>
<accession>A0A0D2F8I6</accession>
<feature type="compositionally biased region" description="Basic and acidic residues" evidence="1">
    <location>
        <begin position="10"/>
        <end position="25"/>
    </location>
</feature>
<sequence>MAFHIIEQLEGNKDKDKDKNEDHQSRTRSRSRSSSSATLPPSLQKLIDKAEEEQCIYEDSWTRRDRIAIPSSSTIDVEQKADTTVTMTNADKKEVKKASSSPKS</sequence>
<dbReference type="OrthoDB" id="4152801at2759"/>
<organism evidence="2 3">
    <name type="scientific">Exophiala xenobiotica</name>
    <dbReference type="NCBI Taxonomy" id="348802"/>
    <lineage>
        <taxon>Eukaryota</taxon>
        <taxon>Fungi</taxon>
        <taxon>Dikarya</taxon>
        <taxon>Ascomycota</taxon>
        <taxon>Pezizomycotina</taxon>
        <taxon>Eurotiomycetes</taxon>
        <taxon>Chaetothyriomycetidae</taxon>
        <taxon>Chaetothyriales</taxon>
        <taxon>Herpotrichiellaceae</taxon>
        <taxon>Exophiala</taxon>
    </lineage>
</organism>
<dbReference type="GeneID" id="25326927"/>
<feature type="region of interest" description="Disordered" evidence="1">
    <location>
        <begin position="1"/>
        <end position="42"/>
    </location>
</feature>
<keyword evidence="3" id="KW-1185">Reference proteome</keyword>